<feature type="signal peptide" evidence="17">
    <location>
        <begin position="1"/>
        <end position="28"/>
    </location>
</feature>
<evidence type="ECO:0000256" key="11">
    <source>
        <dbReference type="ARBA" id="ARBA00023002"/>
    </source>
</evidence>
<organism evidence="18 19">
    <name type="scientific">Mixia osmundae (strain CBS 9802 / IAM 14324 / JCM 22182 / KY 12970)</name>
    <dbReference type="NCBI Taxonomy" id="764103"/>
    <lineage>
        <taxon>Eukaryota</taxon>
        <taxon>Fungi</taxon>
        <taxon>Dikarya</taxon>
        <taxon>Basidiomycota</taxon>
        <taxon>Pucciniomycotina</taxon>
        <taxon>Mixiomycetes</taxon>
        <taxon>Mixiales</taxon>
        <taxon>Mixiaceae</taxon>
        <taxon>Mixia</taxon>
    </lineage>
</organism>
<feature type="chain" id="PRO_5009955775" description="Endoplasmic oxidoreductin 1" evidence="17">
    <location>
        <begin position="29"/>
        <end position="604"/>
    </location>
</feature>
<dbReference type="InParanoid" id="G7E3L0"/>
<gene>
    <name evidence="18" type="primary">Mo04098</name>
    <name evidence="18" type="ORF">E5Q_04098</name>
</gene>
<evidence type="ECO:0000256" key="5">
    <source>
        <dbReference type="ARBA" id="ARBA00022448"/>
    </source>
</evidence>
<evidence type="ECO:0000256" key="2">
    <source>
        <dbReference type="ARBA" id="ARBA00004367"/>
    </source>
</evidence>
<keyword evidence="13" id="KW-1015">Disulfide bond</keyword>
<evidence type="ECO:0000313" key="19">
    <source>
        <dbReference type="Proteomes" id="UP000009131"/>
    </source>
</evidence>
<dbReference type="STRING" id="764103.G7E3L0"/>
<comment type="caution">
    <text evidence="18">The sequence shown here is derived from an EMBL/GenBank/DDBJ whole genome shotgun (WGS) entry which is preliminary data.</text>
</comment>
<comment type="cofactor">
    <cofactor evidence="1">
        <name>FAD</name>
        <dbReference type="ChEBI" id="CHEBI:57692"/>
    </cofactor>
</comment>
<proteinExistence type="inferred from homology"/>
<sequence length="604" mass="66277">MTRLFGVTRRPVRAVVLACCLLSWLGSGHVDVSASSLDGQRAGIDLTLGRPRSQFFETVLFQSGASQKASPQPENGKAVRASCTPTGQIEDACCDFQSVEATNAALAQRLEAVTKTDAMKFWKVDLYKECPFWREDGSCMNRACGVETTDESHIPEKWRAERLSGIASTRGGKVPIDLGRGCVYRETDFCVLDDPHSAINEGSYVDLSANPERFTGYAGHSANKVWRAIYEENCFGVPTSFVDPSEGVEQGGTGFASLGGLGHSSLTASLNKAAAPAQSPLTKPPKSRQTEMSELLRSIQAPRDGGDDETCLEKRVYYRLISGLHASISIHICDEYLDQKTGEWSPNLECFITRIAQHPERLQNVYFNYVLMLRALTKAGHHILGAVDDHQVREQISGLIREASNCPGTFDESNMFIDANAATLKEEFKTHFRNVSRIMDCVGCDKCRLWGKLQVTGLATALKLLFSDDETGSLSLARSEVVAFVNTLNRFSSSLAAVERFRDLWEHQERSAQHDKKASSPSAKSPSATAKRRKRKTRKATPGGSARKAQASQNANDTRQRREREASLLTRLTEACKHSAASCLHFIANLIASVTKPASSKADL</sequence>
<reference evidence="18 19" key="2">
    <citation type="journal article" date="2012" name="Open Biol.">
        <title>Characteristics of nucleosomes and linker DNA regions on the genome of the basidiomycete Mixia osmundae revealed by mono- and dinucleosome mapping.</title>
        <authorList>
            <person name="Nishida H."/>
            <person name="Kondo S."/>
            <person name="Matsumoto T."/>
            <person name="Suzuki Y."/>
            <person name="Yoshikawa H."/>
            <person name="Taylor T.D."/>
            <person name="Sugiyama J."/>
        </authorList>
    </citation>
    <scope>NUCLEOTIDE SEQUENCE [LARGE SCALE GENOMIC DNA]</scope>
    <source>
        <strain evidence="19">CBS 9802 / IAM 14324 / JCM 22182 / KY 12970</strain>
    </source>
</reference>
<evidence type="ECO:0000313" key="18">
    <source>
        <dbReference type="EMBL" id="GAA97420.1"/>
    </source>
</evidence>
<keyword evidence="5" id="KW-0813">Transport</keyword>
<dbReference type="PANTHER" id="PTHR12613:SF0">
    <property type="entry name" value="ERO1-LIKE PROTEIN"/>
    <property type="match status" value="1"/>
</dbReference>
<dbReference type="eggNOG" id="KOG2608">
    <property type="taxonomic scope" value="Eukaryota"/>
</dbReference>
<comment type="subcellular location">
    <subcellularLocation>
        <location evidence="2">Endoplasmic reticulum membrane</location>
        <topology evidence="2">Peripheral membrane protein</topology>
        <orientation evidence="2">Lumenal side</orientation>
    </subcellularLocation>
</comment>
<protein>
    <recommendedName>
        <fullName evidence="20">Endoplasmic oxidoreductin 1</fullName>
    </recommendedName>
</protein>
<keyword evidence="11" id="KW-0560">Oxidoreductase</keyword>
<dbReference type="GO" id="GO:0071949">
    <property type="term" value="F:FAD binding"/>
    <property type="evidence" value="ECO:0007669"/>
    <property type="project" value="InterPro"/>
</dbReference>
<evidence type="ECO:0000256" key="10">
    <source>
        <dbReference type="ARBA" id="ARBA00022982"/>
    </source>
</evidence>
<keyword evidence="7 17" id="KW-0732">Signal</keyword>
<dbReference type="GO" id="GO:0016972">
    <property type="term" value="F:thiol oxidase activity"/>
    <property type="evidence" value="ECO:0007669"/>
    <property type="project" value="InterPro"/>
</dbReference>
<dbReference type="Proteomes" id="UP000009131">
    <property type="component" value="Unassembled WGS sequence"/>
</dbReference>
<evidence type="ECO:0000256" key="15">
    <source>
        <dbReference type="ARBA" id="ARBA00023284"/>
    </source>
</evidence>
<evidence type="ECO:0000256" key="6">
    <source>
        <dbReference type="ARBA" id="ARBA00022630"/>
    </source>
</evidence>
<evidence type="ECO:0000256" key="12">
    <source>
        <dbReference type="ARBA" id="ARBA00023136"/>
    </source>
</evidence>
<accession>G7E3L0</accession>
<dbReference type="Pfam" id="PF04137">
    <property type="entry name" value="ERO1"/>
    <property type="match status" value="1"/>
</dbReference>
<dbReference type="InterPro" id="IPR037192">
    <property type="entry name" value="ERO1-like_sf"/>
</dbReference>
<keyword evidence="12" id="KW-0472">Membrane</keyword>
<evidence type="ECO:0000256" key="9">
    <source>
        <dbReference type="ARBA" id="ARBA00022827"/>
    </source>
</evidence>
<dbReference type="PANTHER" id="PTHR12613">
    <property type="entry name" value="ERO1-RELATED"/>
    <property type="match status" value="1"/>
</dbReference>
<dbReference type="GO" id="GO:0034975">
    <property type="term" value="P:protein folding in endoplasmic reticulum"/>
    <property type="evidence" value="ECO:0007669"/>
    <property type="project" value="InterPro"/>
</dbReference>
<comment type="subunit">
    <text evidence="4">May function both as a monomer and a homodimer.</text>
</comment>
<dbReference type="EMBL" id="BABT02000119">
    <property type="protein sequence ID" value="GAA97420.1"/>
    <property type="molecule type" value="Genomic_DNA"/>
</dbReference>
<dbReference type="AlphaFoldDB" id="G7E3L0"/>
<evidence type="ECO:0000256" key="13">
    <source>
        <dbReference type="ARBA" id="ARBA00023157"/>
    </source>
</evidence>
<dbReference type="OrthoDB" id="269384at2759"/>
<dbReference type="InterPro" id="IPR007266">
    <property type="entry name" value="Ero1"/>
</dbReference>
<evidence type="ECO:0000256" key="17">
    <source>
        <dbReference type="SAM" id="SignalP"/>
    </source>
</evidence>
<evidence type="ECO:0000256" key="16">
    <source>
        <dbReference type="SAM" id="MobiDB-lite"/>
    </source>
</evidence>
<dbReference type="GO" id="GO:0015035">
    <property type="term" value="F:protein-disulfide reductase activity"/>
    <property type="evidence" value="ECO:0007669"/>
    <property type="project" value="InterPro"/>
</dbReference>
<evidence type="ECO:0000256" key="8">
    <source>
        <dbReference type="ARBA" id="ARBA00022824"/>
    </source>
</evidence>
<dbReference type="GO" id="GO:0005789">
    <property type="term" value="C:endoplasmic reticulum membrane"/>
    <property type="evidence" value="ECO:0007669"/>
    <property type="project" value="UniProtKB-SubCell"/>
</dbReference>
<keyword evidence="10" id="KW-0249">Electron transport</keyword>
<keyword evidence="8" id="KW-0256">Endoplasmic reticulum</keyword>
<dbReference type="HOGENOM" id="CLU_023061_1_1_1"/>
<feature type="region of interest" description="Disordered" evidence="16">
    <location>
        <begin position="508"/>
        <end position="563"/>
    </location>
</feature>
<feature type="compositionally biased region" description="Basic and acidic residues" evidence="16">
    <location>
        <begin position="508"/>
        <end position="518"/>
    </location>
</feature>
<keyword evidence="6" id="KW-0285">Flavoprotein</keyword>
<dbReference type="FunCoup" id="G7E3L0">
    <property type="interactions" value="311"/>
</dbReference>
<feature type="compositionally biased region" description="Basic residues" evidence="16">
    <location>
        <begin position="530"/>
        <end position="539"/>
    </location>
</feature>
<reference evidence="18 19" key="1">
    <citation type="journal article" date="2011" name="J. Gen. Appl. Microbiol.">
        <title>Draft genome sequencing of the enigmatic basidiomycete Mixia osmundae.</title>
        <authorList>
            <person name="Nishida H."/>
            <person name="Nagatsuka Y."/>
            <person name="Sugiyama J."/>
        </authorList>
    </citation>
    <scope>NUCLEOTIDE SEQUENCE [LARGE SCALE GENOMIC DNA]</scope>
    <source>
        <strain evidence="19">CBS 9802 / IAM 14324 / JCM 22182 / KY 12970</strain>
    </source>
</reference>
<evidence type="ECO:0000256" key="3">
    <source>
        <dbReference type="ARBA" id="ARBA00008277"/>
    </source>
</evidence>
<evidence type="ECO:0000256" key="4">
    <source>
        <dbReference type="ARBA" id="ARBA00011802"/>
    </source>
</evidence>
<evidence type="ECO:0000256" key="1">
    <source>
        <dbReference type="ARBA" id="ARBA00001974"/>
    </source>
</evidence>
<dbReference type="OMA" id="CYKDRLH"/>
<dbReference type="RefSeq" id="XP_014568007.1">
    <property type="nucleotide sequence ID" value="XM_014712521.1"/>
</dbReference>
<feature type="region of interest" description="Disordered" evidence="16">
    <location>
        <begin position="273"/>
        <end position="307"/>
    </location>
</feature>
<keyword evidence="9" id="KW-0274">FAD</keyword>
<keyword evidence="15" id="KW-0676">Redox-active center</keyword>
<evidence type="ECO:0000256" key="14">
    <source>
        <dbReference type="ARBA" id="ARBA00023180"/>
    </source>
</evidence>
<evidence type="ECO:0000256" key="7">
    <source>
        <dbReference type="ARBA" id="ARBA00022729"/>
    </source>
</evidence>
<comment type="similarity">
    <text evidence="3">Belongs to the EROs family.</text>
</comment>
<feature type="compositionally biased region" description="Low complexity" evidence="16">
    <location>
        <begin position="519"/>
        <end position="529"/>
    </location>
</feature>
<name>G7E3L0_MIXOS</name>
<keyword evidence="14" id="KW-0325">Glycoprotein</keyword>
<keyword evidence="19" id="KW-1185">Reference proteome</keyword>
<evidence type="ECO:0008006" key="20">
    <source>
        <dbReference type="Google" id="ProtNLM"/>
    </source>
</evidence>
<dbReference type="SUPFAM" id="SSF110019">
    <property type="entry name" value="ERO1-like"/>
    <property type="match status" value="1"/>
</dbReference>